<dbReference type="EMBL" id="FOMJ01000016">
    <property type="protein sequence ID" value="SFD95574.1"/>
    <property type="molecule type" value="Genomic_DNA"/>
</dbReference>
<dbReference type="InterPro" id="IPR005807">
    <property type="entry name" value="SecE_bac"/>
</dbReference>
<evidence type="ECO:0000256" key="8">
    <source>
        <dbReference type="ARBA" id="ARBA00023136"/>
    </source>
</evidence>
<evidence type="ECO:0000256" key="1">
    <source>
        <dbReference type="ARBA" id="ARBA00004370"/>
    </source>
</evidence>
<dbReference type="STRING" id="1123397.SAMN05660831_02682"/>
<organism evidence="10 11">
    <name type="scientific">Thiohalospira halophila DSM 15071</name>
    <dbReference type="NCBI Taxonomy" id="1123397"/>
    <lineage>
        <taxon>Bacteria</taxon>
        <taxon>Pseudomonadati</taxon>
        <taxon>Pseudomonadota</taxon>
        <taxon>Gammaproteobacteria</taxon>
        <taxon>Thiohalospirales</taxon>
        <taxon>Thiohalospiraceae</taxon>
        <taxon>Thiohalospira</taxon>
    </lineage>
</organism>
<dbReference type="GO" id="GO:0005886">
    <property type="term" value="C:plasma membrane"/>
    <property type="evidence" value="ECO:0007669"/>
    <property type="project" value="UniProtKB-UniRule"/>
</dbReference>
<dbReference type="PRINTS" id="PR01650">
    <property type="entry name" value="SECETRNLCASE"/>
</dbReference>
<accession>A0A1I1WK29</accession>
<protein>
    <recommendedName>
        <fullName evidence="9">Protein translocase subunit SecE</fullName>
    </recommendedName>
</protein>
<keyword evidence="7 9" id="KW-0811">Translocation</keyword>
<dbReference type="PANTHER" id="PTHR33910:SF1">
    <property type="entry name" value="PROTEIN TRANSLOCASE SUBUNIT SECE"/>
    <property type="match status" value="1"/>
</dbReference>
<comment type="caution">
    <text evidence="9">Lacks conserved residue(s) required for the propagation of feature annotation.</text>
</comment>
<dbReference type="InterPro" id="IPR001901">
    <property type="entry name" value="Translocase_SecE/Sec61-g"/>
</dbReference>
<evidence type="ECO:0000256" key="9">
    <source>
        <dbReference type="HAMAP-Rule" id="MF_00422"/>
    </source>
</evidence>
<comment type="subcellular location">
    <subcellularLocation>
        <location evidence="1">Membrane</location>
    </subcellularLocation>
</comment>
<dbReference type="RefSeq" id="WP_093429283.1">
    <property type="nucleotide sequence ID" value="NZ_FOMJ01000016.1"/>
</dbReference>
<feature type="transmembrane region" description="Helical" evidence="9">
    <location>
        <begin position="83"/>
        <end position="107"/>
    </location>
</feature>
<comment type="subunit">
    <text evidence="9">Component of the Sec protein translocase complex. Heterotrimer consisting of SecY, SecE and SecG subunits. The heterotrimers can form oligomers, although 1 heterotrimer is thought to be able to translocate proteins. Interacts with the ribosome. Interacts with SecDF, and other proteins may be involved. Interacts with SecA.</text>
</comment>
<gene>
    <name evidence="9" type="primary">secE</name>
    <name evidence="10" type="ORF">SAMN05660831_02682</name>
</gene>
<dbReference type="GO" id="GO:0009306">
    <property type="term" value="P:protein secretion"/>
    <property type="evidence" value="ECO:0007669"/>
    <property type="project" value="UniProtKB-UniRule"/>
</dbReference>
<evidence type="ECO:0000256" key="2">
    <source>
        <dbReference type="ARBA" id="ARBA00022448"/>
    </source>
</evidence>
<dbReference type="AlphaFoldDB" id="A0A1I1WK29"/>
<comment type="similarity">
    <text evidence="9">Belongs to the SecE/SEC61-gamma family.</text>
</comment>
<keyword evidence="11" id="KW-1185">Reference proteome</keyword>
<proteinExistence type="inferred from homology"/>
<feature type="transmembrane region" description="Helical" evidence="9">
    <location>
        <begin position="30"/>
        <end position="48"/>
    </location>
</feature>
<dbReference type="PANTHER" id="PTHR33910">
    <property type="entry name" value="PROTEIN TRANSLOCASE SUBUNIT SECE"/>
    <property type="match status" value="1"/>
</dbReference>
<keyword evidence="2 9" id="KW-0813">Transport</keyword>
<evidence type="ECO:0000256" key="5">
    <source>
        <dbReference type="ARBA" id="ARBA00022927"/>
    </source>
</evidence>
<dbReference type="NCBIfam" id="TIGR00964">
    <property type="entry name" value="secE_bact"/>
    <property type="match status" value="1"/>
</dbReference>
<evidence type="ECO:0000313" key="10">
    <source>
        <dbReference type="EMBL" id="SFD95574.1"/>
    </source>
</evidence>
<reference evidence="10 11" key="1">
    <citation type="submission" date="2016-10" db="EMBL/GenBank/DDBJ databases">
        <authorList>
            <person name="de Groot N.N."/>
        </authorList>
    </citation>
    <scope>NUCLEOTIDE SEQUENCE [LARGE SCALE GENOMIC DNA]</scope>
    <source>
        <strain evidence="10 11">HL3</strain>
    </source>
</reference>
<keyword evidence="6 9" id="KW-1133">Transmembrane helix</keyword>
<keyword evidence="4 9" id="KW-0812">Transmembrane</keyword>
<dbReference type="InterPro" id="IPR038379">
    <property type="entry name" value="SecE_sf"/>
</dbReference>
<dbReference type="GO" id="GO:0008320">
    <property type="term" value="F:protein transmembrane transporter activity"/>
    <property type="evidence" value="ECO:0007669"/>
    <property type="project" value="UniProtKB-UniRule"/>
</dbReference>
<evidence type="ECO:0000256" key="4">
    <source>
        <dbReference type="ARBA" id="ARBA00022692"/>
    </source>
</evidence>
<dbReference type="Proteomes" id="UP000198611">
    <property type="component" value="Unassembled WGS sequence"/>
</dbReference>
<comment type="function">
    <text evidence="9">Essential subunit of the Sec protein translocation channel SecYEG. Clamps together the 2 halves of SecY. May contact the channel plug during translocation.</text>
</comment>
<dbReference type="GO" id="GO:0006605">
    <property type="term" value="P:protein targeting"/>
    <property type="evidence" value="ECO:0007669"/>
    <property type="project" value="UniProtKB-UniRule"/>
</dbReference>
<dbReference type="GO" id="GO:0043952">
    <property type="term" value="P:protein transport by the Sec complex"/>
    <property type="evidence" value="ECO:0007669"/>
    <property type="project" value="UniProtKB-UniRule"/>
</dbReference>
<dbReference type="Gene3D" id="1.20.5.1030">
    <property type="entry name" value="Preprotein translocase secy subunit"/>
    <property type="match status" value="1"/>
</dbReference>
<dbReference type="PROSITE" id="PS01067">
    <property type="entry name" value="SECE_SEC61G"/>
    <property type="match status" value="1"/>
</dbReference>
<evidence type="ECO:0000256" key="3">
    <source>
        <dbReference type="ARBA" id="ARBA00022475"/>
    </source>
</evidence>
<feature type="transmembrane region" description="Helical" evidence="9">
    <location>
        <begin position="7"/>
        <end position="24"/>
    </location>
</feature>
<keyword evidence="3 9" id="KW-1003">Cell membrane</keyword>
<evidence type="ECO:0000313" key="11">
    <source>
        <dbReference type="Proteomes" id="UP000198611"/>
    </source>
</evidence>
<evidence type="ECO:0000256" key="6">
    <source>
        <dbReference type="ARBA" id="ARBA00022989"/>
    </source>
</evidence>
<dbReference type="Pfam" id="PF00584">
    <property type="entry name" value="SecE"/>
    <property type="match status" value="1"/>
</dbReference>
<keyword evidence="5 9" id="KW-0653">Protein transport</keyword>
<evidence type="ECO:0000256" key="7">
    <source>
        <dbReference type="ARBA" id="ARBA00023010"/>
    </source>
</evidence>
<dbReference type="HAMAP" id="MF_00422">
    <property type="entry name" value="SecE"/>
    <property type="match status" value="1"/>
</dbReference>
<dbReference type="GO" id="GO:0065002">
    <property type="term" value="P:intracellular protein transmembrane transport"/>
    <property type="evidence" value="ECO:0007669"/>
    <property type="project" value="UniProtKB-UniRule"/>
</dbReference>
<keyword evidence="8 9" id="KW-0472">Membrane</keyword>
<sequence>MADKLKLSLAAVVLFGAIAAFYVYEDVSTLLRVVGVLVGAGVAAAIALQTARGRQAREFVRGATIEARKVVWPTRKETVQTTLIVLVMVILVGILLWLLDMFLLWAVGLLTGQGG</sequence>
<name>A0A1I1WK29_9GAMM</name>